<comment type="caution">
    <text evidence="10">The sequence shown here is derived from an EMBL/GenBank/DDBJ whole genome shotgun (WGS) entry which is preliminary data.</text>
</comment>
<keyword evidence="3 9" id="KW-0698">rRNA processing</keyword>
<protein>
    <recommendedName>
        <fullName evidence="9">Endoribonuclease YbeY</fullName>
        <ecNumber evidence="9">3.1.-.-</ecNumber>
    </recommendedName>
</protein>
<proteinExistence type="inferred from homology"/>
<evidence type="ECO:0000256" key="3">
    <source>
        <dbReference type="ARBA" id="ARBA00022552"/>
    </source>
</evidence>
<dbReference type="InterPro" id="IPR002036">
    <property type="entry name" value="YbeY"/>
</dbReference>
<dbReference type="GO" id="GO:0004222">
    <property type="term" value="F:metalloendopeptidase activity"/>
    <property type="evidence" value="ECO:0007669"/>
    <property type="project" value="InterPro"/>
</dbReference>
<comment type="subcellular location">
    <subcellularLocation>
        <location evidence="9">Cytoplasm</location>
    </subcellularLocation>
</comment>
<accession>A0A6B3N4U7</accession>
<reference evidence="10" key="1">
    <citation type="submission" date="2019-11" db="EMBL/GenBank/DDBJ databases">
        <title>Genomic insights into an expanded diversity of filamentous marine cyanobacteria reveals the extraordinary biosynthetic potential of Moorea and Okeania.</title>
        <authorList>
            <person name="Ferreira Leao T."/>
            <person name="Wang M."/>
            <person name="Moss N."/>
            <person name="Da Silva R."/>
            <person name="Sanders J."/>
            <person name="Nurk S."/>
            <person name="Gurevich A."/>
            <person name="Humphrey G."/>
            <person name="Reher R."/>
            <person name="Zhu Q."/>
            <person name="Belda-Ferre P."/>
            <person name="Glukhov E."/>
            <person name="Rex R."/>
            <person name="Dorrestein P.C."/>
            <person name="Knight R."/>
            <person name="Pevzner P."/>
            <person name="Gerwick W.H."/>
            <person name="Gerwick L."/>
        </authorList>
    </citation>
    <scope>NUCLEOTIDE SEQUENCE</scope>
    <source>
        <strain evidence="10">SIO1C4</strain>
    </source>
</reference>
<name>A0A6B3N4U7_9CYAN</name>
<evidence type="ECO:0000256" key="4">
    <source>
        <dbReference type="ARBA" id="ARBA00022722"/>
    </source>
</evidence>
<keyword evidence="7 9" id="KW-0378">Hydrolase</keyword>
<evidence type="ECO:0000256" key="5">
    <source>
        <dbReference type="ARBA" id="ARBA00022723"/>
    </source>
</evidence>
<evidence type="ECO:0000256" key="8">
    <source>
        <dbReference type="ARBA" id="ARBA00022833"/>
    </source>
</evidence>
<evidence type="ECO:0000256" key="6">
    <source>
        <dbReference type="ARBA" id="ARBA00022759"/>
    </source>
</evidence>
<dbReference type="PANTHER" id="PTHR46986">
    <property type="entry name" value="ENDORIBONUCLEASE YBEY, CHLOROPLASTIC"/>
    <property type="match status" value="1"/>
</dbReference>
<dbReference type="EC" id="3.1.-.-" evidence="9"/>
<dbReference type="GO" id="GO:0004521">
    <property type="term" value="F:RNA endonuclease activity"/>
    <property type="evidence" value="ECO:0007669"/>
    <property type="project" value="UniProtKB-UniRule"/>
</dbReference>
<dbReference type="EMBL" id="JAAHFQ010000251">
    <property type="protein sequence ID" value="NER28716.1"/>
    <property type="molecule type" value="Genomic_DNA"/>
</dbReference>
<comment type="similarity">
    <text evidence="1 9">Belongs to the endoribonuclease YbeY family.</text>
</comment>
<dbReference type="AlphaFoldDB" id="A0A6B3N4U7"/>
<dbReference type="InterPro" id="IPR020549">
    <property type="entry name" value="YbeY_CS"/>
</dbReference>
<dbReference type="HAMAP" id="MF_00009">
    <property type="entry name" value="Endoribonucl_YbeY"/>
    <property type="match status" value="1"/>
</dbReference>
<dbReference type="SUPFAM" id="SSF55486">
    <property type="entry name" value="Metalloproteases ('zincins'), catalytic domain"/>
    <property type="match status" value="1"/>
</dbReference>
<keyword evidence="4 9" id="KW-0540">Nuclease</keyword>
<dbReference type="Pfam" id="PF02130">
    <property type="entry name" value="YbeY"/>
    <property type="match status" value="1"/>
</dbReference>
<gene>
    <name evidence="9 10" type="primary">ybeY</name>
    <name evidence="10" type="ORF">F6J89_14040</name>
</gene>
<dbReference type="PANTHER" id="PTHR46986:SF1">
    <property type="entry name" value="ENDORIBONUCLEASE YBEY, CHLOROPLASTIC"/>
    <property type="match status" value="1"/>
</dbReference>
<dbReference type="GO" id="GO:0005737">
    <property type="term" value="C:cytoplasm"/>
    <property type="evidence" value="ECO:0007669"/>
    <property type="project" value="UniProtKB-SubCell"/>
</dbReference>
<dbReference type="GO" id="GO:0006364">
    <property type="term" value="P:rRNA processing"/>
    <property type="evidence" value="ECO:0007669"/>
    <property type="project" value="UniProtKB-UniRule"/>
</dbReference>
<keyword evidence="2 9" id="KW-0690">Ribosome biogenesis</keyword>
<dbReference type="Gene3D" id="3.40.390.30">
    <property type="entry name" value="Metalloproteases ('zincins'), catalytic domain"/>
    <property type="match status" value="1"/>
</dbReference>
<evidence type="ECO:0000256" key="9">
    <source>
        <dbReference type="HAMAP-Rule" id="MF_00009"/>
    </source>
</evidence>
<dbReference type="GO" id="GO:0008270">
    <property type="term" value="F:zinc ion binding"/>
    <property type="evidence" value="ECO:0007669"/>
    <property type="project" value="UniProtKB-UniRule"/>
</dbReference>
<feature type="binding site" evidence="9">
    <location>
        <position position="144"/>
    </location>
    <ligand>
        <name>Zn(2+)</name>
        <dbReference type="ChEBI" id="CHEBI:29105"/>
        <note>catalytic</note>
    </ligand>
</feature>
<evidence type="ECO:0000313" key="10">
    <source>
        <dbReference type="EMBL" id="NER28716.1"/>
    </source>
</evidence>
<feature type="binding site" evidence="9">
    <location>
        <position position="140"/>
    </location>
    <ligand>
        <name>Zn(2+)</name>
        <dbReference type="ChEBI" id="CHEBI:29105"/>
        <note>catalytic</note>
    </ligand>
</feature>
<sequence>MQVEVNVQDVFSTQSPLATTDAETLSYTISHSTWESWFCQWLKNMHRELPTAEVYELSLRLTDNTEIQALNAQYRHQNQPTDVLAFAVLDEVNSPQLPAQIQLSMPLYIGDIVISVETAHQQAQQQGHSLTIELVWLASHGLLHLLGWDHQDQESLLTMLNQQETLLEMIGLKLRN</sequence>
<keyword evidence="8 9" id="KW-0862">Zinc</keyword>
<dbReference type="NCBIfam" id="TIGR00043">
    <property type="entry name" value="rRNA maturation RNase YbeY"/>
    <property type="match status" value="1"/>
</dbReference>
<keyword evidence="9" id="KW-0963">Cytoplasm</keyword>
<keyword evidence="6 9" id="KW-0255">Endonuclease</keyword>
<comment type="function">
    <text evidence="9">Single strand-specific metallo-endoribonuclease involved in late-stage 70S ribosome quality control and in maturation of the 3' terminus of the 16S rRNA.</text>
</comment>
<keyword evidence="5 9" id="KW-0479">Metal-binding</keyword>
<comment type="cofactor">
    <cofactor evidence="9">
        <name>Zn(2+)</name>
        <dbReference type="ChEBI" id="CHEBI:29105"/>
    </cofactor>
    <text evidence="9">Binds 1 zinc ion.</text>
</comment>
<feature type="binding site" evidence="9">
    <location>
        <position position="150"/>
    </location>
    <ligand>
        <name>Zn(2+)</name>
        <dbReference type="ChEBI" id="CHEBI:29105"/>
        <note>catalytic</note>
    </ligand>
</feature>
<evidence type="ECO:0000256" key="1">
    <source>
        <dbReference type="ARBA" id="ARBA00010875"/>
    </source>
</evidence>
<dbReference type="InterPro" id="IPR023091">
    <property type="entry name" value="MetalPrtase_cat_dom_sf_prd"/>
</dbReference>
<organism evidence="10">
    <name type="scientific">Symploca sp. SIO1C4</name>
    <dbReference type="NCBI Taxonomy" id="2607765"/>
    <lineage>
        <taxon>Bacteria</taxon>
        <taxon>Bacillati</taxon>
        <taxon>Cyanobacteriota</taxon>
        <taxon>Cyanophyceae</taxon>
        <taxon>Coleofasciculales</taxon>
        <taxon>Coleofasciculaceae</taxon>
        <taxon>Symploca</taxon>
    </lineage>
</organism>
<evidence type="ECO:0000256" key="2">
    <source>
        <dbReference type="ARBA" id="ARBA00022517"/>
    </source>
</evidence>
<evidence type="ECO:0000256" key="7">
    <source>
        <dbReference type="ARBA" id="ARBA00022801"/>
    </source>
</evidence>
<dbReference type="PROSITE" id="PS01306">
    <property type="entry name" value="UPF0054"/>
    <property type="match status" value="1"/>
</dbReference>